<dbReference type="AlphaFoldDB" id="A0AAE9YXR1"/>
<evidence type="ECO:0000256" key="1">
    <source>
        <dbReference type="ARBA" id="ARBA00006787"/>
    </source>
</evidence>
<protein>
    <submittedName>
        <fullName evidence="6">Carotenoid oxygenase family protein</fullName>
    </submittedName>
</protein>
<dbReference type="GO" id="GO:0016121">
    <property type="term" value="P:carotene catabolic process"/>
    <property type="evidence" value="ECO:0007669"/>
    <property type="project" value="TreeGrafter"/>
</dbReference>
<comment type="cofactor">
    <cofactor evidence="5">
        <name>Fe(2+)</name>
        <dbReference type="ChEBI" id="CHEBI:29033"/>
    </cofactor>
    <text evidence="5">Binds 1 Fe(2+) ion per subunit.</text>
</comment>
<feature type="binding site" evidence="5">
    <location>
        <position position="266"/>
    </location>
    <ligand>
        <name>Fe cation</name>
        <dbReference type="ChEBI" id="CHEBI:24875"/>
        <note>catalytic</note>
    </ligand>
</feature>
<dbReference type="EMBL" id="CP059735">
    <property type="protein sequence ID" value="WDE01532.1"/>
    <property type="molecule type" value="Genomic_DNA"/>
</dbReference>
<evidence type="ECO:0000256" key="5">
    <source>
        <dbReference type="PIRSR" id="PIRSR604294-1"/>
    </source>
</evidence>
<keyword evidence="4 5" id="KW-0408">Iron</keyword>
<dbReference type="InterPro" id="IPR004294">
    <property type="entry name" value="Carotenoid_Oase"/>
</dbReference>
<gene>
    <name evidence="6" type="ORF">SG35_013475</name>
</gene>
<name>A0AAE9YXR1_9GAMM</name>
<comment type="similarity">
    <text evidence="1">Belongs to the carotenoid oxygenase family.</text>
</comment>
<keyword evidence="7" id="KW-1185">Reference proteome</keyword>
<reference evidence="6 7" key="1">
    <citation type="journal article" date="2015" name="Genome Announc.">
        <title>Draft Genome Sequences of Marine Isolates of Thalassomonas viridans and Thalassomonas actiniarum.</title>
        <authorList>
            <person name="Olonade I."/>
            <person name="van Zyl L.J."/>
            <person name="Trindade M."/>
        </authorList>
    </citation>
    <scope>NUCLEOTIDE SEQUENCE [LARGE SCALE GENOMIC DNA]</scope>
    <source>
        <strain evidence="6 7">A5K-106</strain>
    </source>
</reference>
<reference evidence="6 7" key="2">
    <citation type="journal article" date="2022" name="Mar. Drugs">
        <title>Bioassay-Guided Fractionation Leads to the Detection of Cholic Acid Generated by the Rare Thalassomonas sp.</title>
        <authorList>
            <person name="Pheiffer F."/>
            <person name="Schneider Y.K."/>
            <person name="Hansen E.H."/>
            <person name="Andersen J.H."/>
            <person name="Isaksson J."/>
            <person name="Busche T."/>
            <person name="R C."/>
            <person name="Kalinowski J."/>
            <person name="Zyl L.V."/>
            <person name="Trindade M."/>
        </authorList>
    </citation>
    <scope>NUCLEOTIDE SEQUENCE [LARGE SCALE GENOMIC DNA]</scope>
    <source>
        <strain evidence="6 7">A5K-106</strain>
    </source>
</reference>
<dbReference type="Proteomes" id="UP000032568">
    <property type="component" value="Chromosome"/>
</dbReference>
<dbReference type="GO" id="GO:0046872">
    <property type="term" value="F:metal ion binding"/>
    <property type="evidence" value="ECO:0007669"/>
    <property type="project" value="UniProtKB-KW"/>
</dbReference>
<dbReference type="KEGG" id="tact:SG35_013475"/>
<evidence type="ECO:0000313" key="6">
    <source>
        <dbReference type="EMBL" id="WDE01532.1"/>
    </source>
</evidence>
<keyword evidence="3" id="KW-0560">Oxidoreductase</keyword>
<dbReference type="GO" id="GO:0010436">
    <property type="term" value="F:carotenoid dioxygenase activity"/>
    <property type="evidence" value="ECO:0007669"/>
    <property type="project" value="TreeGrafter"/>
</dbReference>
<dbReference type="Pfam" id="PF03055">
    <property type="entry name" value="RPE65"/>
    <property type="match status" value="1"/>
</dbReference>
<keyword evidence="2 5" id="KW-0479">Metal-binding</keyword>
<dbReference type="PANTHER" id="PTHR10543">
    <property type="entry name" value="BETA-CAROTENE DIOXYGENASE"/>
    <property type="match status" value="1"/>
</dbReference>
<dbReference type="PANTHER" id="PTHR10543:SF89">
    <property type="entry name" value="CAROTENOID 9,10(9',10')-CLEAVAGE DIOXYGENASE 1"/>
    <property type="match status" value="1"/>
</dbReference>
<evidence type="ECO:0000256" key="3">
    <source>
        <dbReference type="ARBA" id="ARBA00023002"/>
    </source>
</evidence>
<feature type="binding site" evidence="5">
    <location>
        <position position="568"/>
    </location>
    <ligand>
        <name>Fe cation</name>
        <dbReference type="ChEBI" id="CHEBI:24875"/>
        <note>catalytic</note>
    </ligand>
</feature>
<evidence type="ECO:0000256" key="2">
    <source>
        <dbReference type="ARBA" id="ARBA00022723"/>
    </source>
</evidence>
<accession>A0AAE9YXR1</accession>
<evidence type="ECO:0000313" key="7">
    <source>
        <dbReference type="Proteomes" id="UP000032568"/>
    </source>
</evidence>
<evidence type="ECO:0000256" key="4">
    <source>
        <dbReference type="ARBA" id="ARBA00023004"/>
    </source>
</evidence>
<dbReference type="RefSeq" id="WP_044832731.1">
    <property type="nucleotide sequence ID" value="NZ_CP059735.1"/>
</dbReference>
<organism evidence="6 7">
    <name type="scientific">Thalassomonas actiniarum</name>
    <dbReference type="NCBI Taxonomy" id="485447"/>
    <lineage>
        <taxon>Bacteria</taxon>
        <taxon>Pseudomonadati</taxon>
        <taxon>Pseudomonadota</taxon>
        <taxon>Gammaproteobacteria</taxon>
        <taxon>Alteromonadales</taxon>
        <taxon>Colwelliaceae</taxon>
        <taxon>Thalassomonas</taxon>
    </lineage>
</organism>
<feature type="binding site" evidence="5">
    <location>
        <position position="206"/>
    </location>
    <ligand>
        <name>Fe cation</name>
        <dbReference type="ChEBI" id="CHEBI:24875"/>
        <note>catalytic</note>
    </ligand>
</feature>
<sequence length="615" mass="69030">MDRRRFIKTAGVLSALPMVSFGHEQSQLAASSFPGSIMHGSLTQASDELTVLSGQLPQDIFGHVFMTEGISLEENQLTPNGRGALTRVDFSGGTAAFTRKMINTPSAIMQEHVTAPFDKFALLGGTVYFSMNLGFMNYCNTAPNYMGNNRFALSYEGGMPFEFDATTLELVTPIGQTWEWHSSLPPFADLLAPDKWLFPQIRTTGHPYFDLDSEECFTINYGGNMGESGLKNGFIRLIRWDLSGPFDSWQVIGRNGENAYITATSHSLSVTRNHVLIFETAARVENARIMGIRTVTPQKHRTPVWIIRKADLHFGQSMVFADYLELDFDTSDIMCNYNDDGDIITLYGQYLGAMDKSEPQFDWESLYFGGRVDSEIAGYPAAPVDVGGLVRARIRVNAVSSEEIKGDFDVIRDQSLCWDMNDPAYRGHFQFPETFEHIYWAAVGYRPEHLVKRVARAYEDYPGRYYQNETLPQSAQPSALIHMDCSAMTISDSYQFPQDCVMRTPQFMARKNSTAQDDGYIFTAVVRKEPSNGQFTGKEFWLFDAKNLSQGPVCILGSAKLDFATTNHALWVPEIGPRPPLAYKADLNSHFNDKLACHSRQVQEVLTTYVLPKFA</sequence>
<proteinExistence type="inferred from homology"/>